<name>A0ABS1S6M7_9RHOB</name>
<organism evidence="1 2">
    <name type="scientific">Paracoccus aerius</name>
    <dbReference type="NCBI Taxonomy" id="1915382"/>
    <lineage>
        <taxon>Bacteria</taxon>
        <taxon>Pseudomonadati</taxon>
        <taxon>Pseudomonadota</taxon>
        <taxon>Alphaproteobacteria</taxon>
        <taxon>Rhodobacterales</taxon>
        <taxon>Paracoccaceae</taxon>
        <taxon>Paracoccus</taxon>
    </lineage>
</organism>
<protein>
    <submittedName>
        <fullName evidence="1">AlpA family phage regulatory protein</fullName>
    </submittedName>
</protein>
<gene>
    <name evidence="1" type="ORF">JL111_12915</name>
</gene>
<evidence type="ECO:0000313" key="1">
    <source>
        <dbReference type="EMBL" id="MBL3674387.1"/>
    </source>
</evidence>
<proteinExistence type="predicted"/>
<dbReference type="InterPro" id="IPR009061">
    <property type="entry name" value="DNA-bd_dom_put_sf"/>
</dbReference>
<dbReference type="Pfam" id="PF05930">
    <property type="entry name" value="Phage_AlpA"/>
    <property type="match status" value="1"/>
</dbReference>
<dbReference type="RefSeq" id="WP_191310720.1">
    <property type="nucleotide sequence ID" value="NZ_BNCL01000009.1"/>
</dbReference>
<accession>A0ABS1S6M7</accession>
<dbReference type="Gene3D" id="1.10.238.160">
    <property type="match status" value="1"/>
</dbReference>
<dbReference type="SUPFAM" id="SSF46955">
    <property type="entry name" value="Putative DNA-binding domain"/>
    <property type="match status" value="1"/>
</dbReference>
<dbReference type="Proteomes" id="UP000644749">
    <property type="component" value="Unassembled WGS sequence"/>
</dbReference>
<dbReference type="InterPro" id="IPR010260">
    <property type="entry name" value="AlpA"/>
</dbReference>
<evidence type="ECO:0000313" key="2">
    <source>
        <dbReference type="Proteomes" id="UP000644749"/>
    </source>
</evidence>
<sequence length="80" mass="9400">MDKQANPEQLFLSVKQVGDRYGVSVDSIWRWVRLDQFPRPVKLGGQTTRWRLSEILEHEATLIAGCTMIFDWERHWPMAA</sequence>
<keyword evidence="2" id="KW-1185">Reference proteome</keyword>
<reference evidence="1 2" key="1">
    <citation type="submission" date="2021-01" db="EMBL/GenBank/DDBJ databases">
        <title>011410 draft genome.</title>
        <authorList>
            <person name="Lang L."/>
        </authorList>
    </citation>
    <scope>NUCLEOTIDE SEQUENCE [LARGE SCALE GENOMIC DNA]</scope>
    <source>
        <strain evidence="1 2">KCTC 42845</strain>
    </source>
</reference>
<dbReference type="EMBL" id="JAESHT010000010">
    <property type="protein sequence ID" value="MBL3674387.1"/>
    <property type="molecule type" value="Genomic_DNA"/>
</dbReference>
<comment type="caution">
    <text evidence="1">The sequence shown here is derived from an EMBL/GenBank/DDBJ whole genome shotgun (WGS) entry which is preliminary data.</text>
</comment>